<organism evidence="2 3">
    <name type="scientific">Roseicitreum antarcticum</name>
    <dbReference type="NCBI Taxonomy" id="564137"/>
    <lineage>
        <taxon>Bacteria</taxon>
        <taxon>Pseudomonadati</taxon>
        <taxon>Pseudomonadota</taxon>
        <taxon>Alphaproteobacteria</taxon>
        <taxon>Rhodobacterales</taxon>
        <taxon>Paracoccaceae</taxon>
        <taxon>Roseicitreum</taxon>
    </lineage>
</organism>
<dbReference type="Proteomes" id="UP000198539">
    <property type="component" value="Unassembled WGS sequence"/>
</dbReference>
<reference evidence="2 3" key="1">
    <citation type="submission" date="2016-10" db="EMBL/GenBank/DDBJ databases">
        <authorList>
            <person name="de Groot N.N."/>
        </authorList>
    </citation>
    <scope>NUCLEOTIDE SEQUENCE [LARGE SCALE GENOMIC DNA]</scope>
    <source>
        <strain evidence="2 3">CGMCC 1.8894</strain>
    </source>
</reference>
<keyword evidence="1" id="KW-1133">Transmembrane helix</keyword>
<proteinExistence type="predicted"/>
<protein>
    <submittedName>
        <fullName evidence="2">Uncharacterized protein</fullName>
    </submittedName>
</protein>
<evidence type="ECO:0000256" key="1">
    <source>
        <dbReference type="SAM" id="Phobius"/>
    </source>
</evidence>
<sequence>MVKDLKSIIARNQATLAEDAVGICALMVILLVGLYLPLLV</sequence>
<evidence type="ECO:0000313" key="2">
    <source>
        <dbReference type="EMBL" id="SDX50860.1"/>
    </source>
</evidence>
<evidence type="ECO:0000313" key="3">
    <source>
        <dbReference type="Proteomes" id="UP000198539"/>
    </source>
</evidence>
<dbReference type="STRING" id="564137.SAMN04488238_10980"/>
<feature type="transmembrane region" description="Helical" evidence="1">
    <location>
        <begin position="20"/>
        <end position="38"/>
    </location>
</feature>
<name>A0A1H3C9Z6_9RHOB</name>
<dbReference type="AlphaFoldDB" id="A0A1H3C9Z6"/>
<keyword evidence="3" id="KW-1185">Reference proteome</keyword>
<gene>
    <name evidence="2" type="ORF">SAMN04488238_10980</name>
</gene>
<dbReference type="EMBL" id="FNOM01000009">
    <property type="protein sequence ID" value="SDX50860.1"/>
    <property type="molecule type" value="Genomic_DNA"/>
</dbReference>
<keyword evidence="1" id="KW-0812">Transmembrane</keyword>
<keyword evidence="1" id="KW-0472">Membrane</keyword>
<dbReference type="RefSeq" id="WP_092891236.1">
    <property type="nucleotide sequence ID" value="NZ_CP061498.1"/>
</dbReference>
<accession>A0A1H3C9Z6</accession>